<evidence type="ECO:0000313" key="2">
    <source>
        <dbReference type="Proteomes" id="UP001229346"/>
    </source>
</evidence>
<comment type="caution">
    <text evidence="1">The sequence shown here is derived from an EMBL/GenBank/DDBJ whole genome shotgun (WGS) entry which is preliminary data.</text>
</comment>
<keyword evidence="2" id="KW-1185">Reference proteome</keyword>
<accession>A0ABT9TTH9</accession>
<gene>
    <name evidence="1" type="ORF">J2T15_000057</name>
</gene>
<dbReference type="InterPro" id="IPR022385">
    <property type="entry name" value="Rhs_assc_core"/>
</dbReference>
<dbReference type="NCBIfam" id="TIGR03696">
    <property type="entry name" value="Rhs_assc_core"/>
    <property type="match status" value="1"/>
</dbReference>
<organism evidence="1 2">
    <name type="scientific">Paenibacillus harenae</name>
    <dbReference type="NCBI Taxonomy" id="306543"/>
    <lineage>
        <taxon>Bacteria</taxon>
        <taxon>Bacillati</taxon>
        <taxon>Bacillota</taxon>
        <taxon>Bacilli</taxon>
        <taxon>Bacillales</taxon>
        <taxon>Paenibacillaceae</taxon>
        <taxon>Paenibacillus</taxon>
    </lineage>
</organism>
<dbReference type="Gene3D" id="2.180.10.10">
    <property type="entry name" value="RHS repeat-associated core"/>
    <property type="match status" value="1"/>
</dbReference>
<evidence type="ECO:0000313" key="1">
    <source>
        <dbReference type="EMBL" id="MDQ0110641.1"/>
    </source>
</evidence>
<dbReference type="EMBL" id="JAUSSU010000001">
    <property type="protein sequence ID" value="MDQ0110641.1"/>
    <property type="molecule type" value="Genomic_DNA"/>
</dbReference>
<protein>
    <submittedName>
        <fullName evidence="1">RHS repeat-associated protein</fullName>
    </submittedName>
</protein>
<proteinExistence type="predicted"/>
<name>A0ABT9TTH9_PAEHA</name>
<dbReference type="Proteomes" id="UP001229346">
    <property type="component" value="Unassembled WGS sequence"/>
</dbReference>
<sequence>MTDSDGLVYMRARYYHVQLKRFLNRDVIRGDVSDGQTFNRYAYVNGDPVNYIDPLGLFKCEGRRYAKPSQHICPLWSKNCT</sequence>
<reference evidence="1 2" key="1">
    <citation type="submission" date="2023-07" db="EMBL/GenBank/DDBJ databases">
        <title>Sorghum-associated microbial communities from plants grown in Nebraska, USA.</title>
        <authorList>
            <person name="Schachtman D."/>
        </authorList>
    </citation>
    <scope>NUCLEOTIDE SEQUENCE [LARGE SCALE GENOMIC DNA]</scope>
    <source>
        <strain evidence="1 2">CC482</strain>
    </source>
</reference>